<protein>
    <recommendedName>
        <fullName evidence="1">Probable double zinc ribbon domain-containing protein</fullName>
    </recommendedName>
</protein>
<proteinExistence type="predicted"/>
<dbReference type="OrthoDB" id="3793432at2759"/>
<dbReference type="InterPro" id="IPR058253">
    <property type="entry name" value="Zn_ribbon_double"/>
</dbReference>
<name>A0A9W4USA8_9PLEO</name>
<dbReference type="AlphaFoldDB" id="A0A9W4USA8"/>
<keyword evidence="3" id="KW-1185">Reference proteome</keyword>
<accession>A0A9W4USA8</accession>
<evidence type="ECO:0000313" key="3">
    <source>
        <dbReference type="Proteomes" id="UP001152607"/>
    </source>
</evidence>
<feature type="domain" description="Probable double zinc ribbon" evidence="1">
    <location>
        <begin position="96"/>
        <end position="211"/>
    </location>
</feature>
<comment type="caution">
    <text evidence="2">The sequence shown here is derived from an EMBL/GenBank/DDBJ whole genome shotgun (WGS) entry which is preliminary data.</text>
</comment>
<dbReference type="Pfam" id="PF26652">
    <property type="entry name" value="Zn_ribbon_double"/>
    <property type="match status" value="1"/>
</dbReference>
<sequence>MRSLKKPIKRGVKVLRRELKEAYNTIHHSYTTKKLQFKEHYANLQYKLDLFKEQIDETWEKTKLQIMGPTQRAGHPLPELIDWKTYQKNPNARFDGWMICHRCRAHTSIVYLKGPYPFNRLRCMDPNCDTPITRRHTVTEILEPFDYNPTHIYRIPDIPQPLVQTEQIPFCIVCSRCGLAHRARKVPAPPDQRERRRMVAPGMKPTWISFQHVERCADYLCGNARFVVGAPVWLGFVIRFDHLYNLVHLGHGQYFGIL</sequence>
<evidence type="ECO:0000259" key="1">
    <source>
        <dbReference type="Pfam" id="PF26652"/>
    </source>
</evidence>
<dbReference type="EMBL" id="CAOQHR010000012">
    <property type="protein sequence ID" value="CAI6341416.1"/>
    <property type="molecule type" value="Genomic_DNA"/>
</dbReference>
<dbReference type="Proteomes" id="UP001152607">
    <property type="component" value="Unassembled WGS sequence"/>
</dbReference>
<evidence type="ECO:0000313" key="2">
    <source>
        <dbReference type="EMBL" id="CAI6341416.1"/>
    </source>
</evidence>
<organism evidence="2 3">
    <name type="scientific">Periconia digitata</name>
    <dbReference type="NCBI Taxonomy" id="1303443"/>
    <lineage>
        <taxon>Eukaryota</taxon>
        <taxon>Fungi</taxon>
        <taxon>Dikarya</taxon>
        <taxon>Ascomycota</taxon>
        <taxon>Pezizomycotina</taxon>
        <taxon>Dothideomycetes</taxon>
        <taxon>Pleosporomycetidae</taxon>
        <taxon>Pleosporales</taxon>
        <taxon>Massarineae</taxon>
        <taxon>Periconiaceae</taxon>
        <taxon>Periconia</taxon>
    </lineage>
</organism>
<reference evidence="2" key="1">
    <citation type="submission" date="2023-01" db="EMBL/GenBank/DDBJ databases">
        <authorList>
            <person name="Van Ghelder C."/>
            <person name="Rancurel C."/>
        </authorList>
    </citation>
    <scope>NUCLEOTIDE SEQUENCE</scope>
    <source>
        <strain evidence="2">CNCM I-4278</strain>
    </source>
</reference>
<gene>
    <name evidence="2" type="ORF">PDIGIT_LOCUS14613</name>
</gene>